<accession>A0A914WSP6</accession>
<evidence type="ECO:0000256" key="2">
    <source>
        <dbReference type="ARBA" id="ARBA00023180"/>
    </source>
</evidence>
<protein>
    <submittedName>
        <fullName evidence="5">GILT-like protein C02D5.2</fullName>
    </submittedName>
</protein>
<comment type="similarity">
    <text evidence="1">Belongs to the GILT family.</text>
</comment>
<dbReference type="GO" id="GO:0016671">
    <property type="term" value="F:oxidoreductase activity, acting on a sulfur group of donors, disulfide as acceptor"/>
    <property type="evidence" value="ECO:0007669"/>
    <property type="project" value="InterPro"/>
</dbReference>
<name>A0A914WSP6_9BILA</name>
<dbReference type="AlphaFoldDB" id="A0A914WSP6"/>
<keyword evidence="4" id="KW-1185">Reference proteome</keyword>
<keyword evidence="3" id="KW-0472">Membrane</keyword>
<sequence>MISNEKRDSPKRPLLVVDTSILAESLQRRKGGCMVRNSRQWLYCLLALIVVVVVYRWLVGRAAYEYDTQVKDFDQVNDFDKQERSKPEPLPPFPDTSTTYSPILSDFRRLVDSLLLPGSRFKMIADQISLTCFCLLLVLCPLAFGHITLSDAELRTLECIFHPKPNCTMLQKQTATSLFRKAVDLPTRASAKSIVNLDAYIEAKCPDTTRFVQSQLWPTWQKLGKSARFHVTLIPFGKARCHPKDDDFQCDCQHGPNECILNQLMNCLIEAHPRTETHLPHIRCIQGKQDLNDARASCLEGRDELNLKRLMECADGPRGRRLLALAGEKTQALNPKMYFVPWTVVDGKRTEAALDDLTALVCSRLTDPKLEECH</sequence>
<keyword evidence="3" id="KW-1133">Transmembrane helix</keyword>
<reference evidence="5" key="1">
    <citation type="submission" date="2022-11" db="UniProtKB">
        <authorList>
            <consortium name="WormBaseParasite"/>
        </authorList>
    </citation>
    <scope>IDENTIFICATION</scope>
</reference>
<dbReference type="InterPro" id="IPR004911">
    <property type="entry name" value="Interferon-induced_GILT"/>
</dbReference>
<keyword evidence="3" id="KW-0812">Transmembrane</keyword>
<dbReference type="WBParaSite" id="PSAMB.scaffold511size73861.g6800.t1">
    <property type="protein sequence ID" value="PSAMB.scaffold511size73861.g6800.t1"/>
    <property type="gene ID" value="PSAMB.scaffold511size73861.g6800"/>
</dbReference>
<proteinExistence type="inferred from homology"/>
<feature type="transmembrane region" description="Helical" evidence="3">
    <location>
        <begin position="128"/>
        <end position="149"/>
    </location>
</feature>
<feature type="transmembrane region" description="Helical" evidence="3">
    <location>
        <begin position="40"/>
        <end position="59"/>
    </location>
</feature>
<evidence type="ECO:0000256" key="1">
    <source>
        <dbReference type="ARBA" id="ARBA00005679"/>
    </source>
</evidence>
<organism evidence="4 5">
    <name type="scientific">Plectus sambesii</name>
    <dbReference type="NCBI Taxonomy" id="2011161"/>
    <lineage>
        <taxon>Eukaryota</taxon>
        <taxon>Metazoa</taxon>
        <taxon>Ecdysozoa</taxon>
        <taxon>Nematoda</taxon>
        <taxon>Chromadorea</taxon>
        <taxon>Plectida</taxon>
        <taxon>Plectina</taxon>
        <taxon>Plectoidea</taxon>
        <taxon>Plectidae</taxon>
        <taxon>Plectus</taxon>
    </lineage>
</organism>
<evidence type="ECO:0000313" key="5">
    <source>
        <dbReference type="WBParaSite" id="PSAMB.scaffold511size73861.g6800.t1"/>
    </source>
</evidence>
<dbReference type="Proteomes" id="UP000887566">
    <property type="component" value="Unplaced"/>
</dbReference>
<dbReference type="PANTHER" id="PTHR13234">
    <property type="entry name" value="GAMMA-INTERFERON INDUCIBLE LYSOSOMAL THIOL REDUCTASE GILT"/>
    <property type="match status" value="1"/>
</dbReference>
<dbReference type="PANTHER" id="PTHR13234:SF70">
    <property type="entry name" value="GILT-LIKE PROTEIN C02D5.2"/>
    <property type="match status" value="1"/>
</dbReference>
<evidence type="ECO:0000256" key="3">
    <source>
        <dbReference type="SAM" id="Phobius"/>
    </source>
</evidence>
<dbReference type="Pfam" id="PF03227">
    <property type="entry name" value="GILT"/>
    <property type="match status" value="1"/>
</dbReference>
<evidence type="ECO:0000313" key="4">
    <source>
        <dbReference type="Proteomes" id="UP000887566"/>
    </source>
</evidence>
<keyword evidence="2" id="KW-0325">Glycoprotein</keyword>